<keyword evidence="1" id="KW-0472">Membrane</keyword>
<keyword evidence="3" id="KW-1185">Reference proteome</keyword>
<feature type="transmembrane region" description="Helical" evidence="1">
    <location>
        <begin position="6"/>
        <end position="27"/>
    </location>
</feature>
<reference evidence="2 3" key="1">
    <citation type="submission" date="2019-02" db="EMBL/GenBank/DDBJ databases">
        <title>Emended description of the genus Rhodopseudomonas and description of Rhodopseudomonas albus sp. nov., a non-phototrophic, heavy-metal-tolerant bacterium isolated from garden soil.</title>
        <authorList>
            <person name="Bao Z."/>
            <person name="Cao W.W."/>
            <person name="Sato Y."/>
            <person name="Nishizawa T."/>
            <person name="Zhao J."/>
            <person name="Guo Y."/>
            <person name="Ohta H."/>
        </authorList>
    </citation>
    <scope>NUCLEOTIDE SEQUENCE [LARGE SCALE GENOMIC DNA]</scope>
    <source>
        <strain evidence="2 3">SK50-23</strain>
    </source>
</reference>
<dbReference type="Proteomes" id="UP000682843">
    <property type="component" value="Chromosome"/>
</dbReference>
<dbReference type="RefSeq" id="WP_211911315.1">
    <property type="nucleotide sequence ID" value="NZ_CP036498.1"/>
</dbReference>
<accession>A0ABX8A5N1</accession>
<dbReference type="EMBL" id="CP036498">
    <property type="protein sequence ID" value="QUS37788.1"/>
    <property type="molecule type" value="Genomic_DNA"/>
</dbReference>
<feature type="transmembrane region" description="Helical" evidence="1">
    <location>
        <begin position="133"/>
        <end position="151"/>
    </location>
</feature>
<protein>
    <submittedName>
        <fullName evidence="2">DUF2269 domain-containing protein</fullName>
    </submittedName>
</protein>
<keyword evidence="1" id="KW-1133">Transmembrane helix</keyword>
<gene>
    <name evidence="2" type="ORF">RPMA_02070</name>
</gene>
<evidence type="ECO:0000313" key="3">
    <source>
        <dbReference type="Proteomes" id="UP000682843"/>
    </source>
</evidence>
<organism evidence="2 3">
    <name type="scientific">Tardiphaga alba</name>
    <dbReference type="NCBI Taxonomy" id="340268"/>
    <lineage>
        <taxon>Bacteria</taxon>
        <taxon>Pseudomonadati</taxon>
        <taxon>Pseudomonadota</taxon>
        <taxon>Alphaproteobacteria</taxon>
        <taxon>Hyphomicrobiales</taxon>
        <taxon>Nitrobacteraceae</taxon>
        <taxon>Tardiphaga</taxon>
    </lineage>
</organism>
<dbReference type="InterPro" id="IPR018729">
    <property type="entry name" value="DUF2269_transmembrane"/>
</dbReference>
<evidence type="ECO:0000313" key="2">
    <source>
        <dbReference type="EMBL" id="QUS37788.1"/>
    </source>
</evidence>
<dbReference type="Pfam" id="PF10027">
    <property type="entry name" value="DUF2269"/>
    <property type="match status" value="1"/>
</dbReference>
<keyword evidence="1" id="KW-0812">Transmembrane</keyword>
<proteinExistence type="predicted"/>
<feature type="transmembrane region" description="Helical" evidence="1">
    <location>
        <begin position="39"/>
        <end position="62"/>
    </location>
</feature>
<sequence>MTVYFVLKFLHVLGAVVILGTGGGIAFMMLQAHRSGDGAFIAATANSSLAATALLTGGAMVLQPFTGGLLMEMSSTSAAEPWMIASLILYALASLLWLPVLFMQIEIRTITRTAVADRAPPPPRYHALFRRSLVLGTLGFGAMLATLWLMIAKP</sequence>
<evidence type="ECO:0000256" key="1">
    <source>
        <dbReference type="SAM" id="Phobius"/>
    </source>
</evidence>
<feature type="transmembrane region" description="Helical" evidence="1">
    <location>
        <begin position="82"/>
        <end position="102"/>
    </location>
</feature>
<name>A0ABX8A5N1_9BRAD</name>